<organism evidence="1 2">
    <name type="scientific">Rothia mucilaginosa</name>
    <dbReference type="NCBI Taxonomy" id="43675"/>
    <lineage>
        <taxon>Bacteria</taxon>
        <taxon>Bacillati</taxon>
        <taxon>Actinomycetota</taxon>
        <taxon>Actinomycetes</taxon>
        <taxon>Micrococcales</taxon>
        <taxon>Micrococcaceae</taxon>
        <taxon>Rothia</taxon>
    </lineage>
</organism>
<dbReference type="EMBL" id="JABZXO010000032">
    <property type="protein sequence ID" value="MBF1658065.1"/>
    <property type="molecule type" value="Genomic_DNA"/>
</dbReference>
<comment type="caution">
    <text evidence="1">The sequence shown here is derived from an EMBL/GenBank/DDBJ whole genome shotgun (WGS) entry which is preliminary data.</text>
</comment>
<evidence type="ECO:0000313" key="2">
    <source>
        <dbReference type="Proteomes" id="UP000770330"/>
    </source>
</evidence>
<evidence type="ECO:0000313" key="1">
    <source>
        <dbReference type="EMBL" id="MBF1658065.1"/>
    </source>
</evidence>
<name>A0A930PMW5_9MICC</name>
<gene>
    <name evidence="1" type="ORF">HXO61_09095</name>
</gene>
<dbReference type="Proteomes" id="UP000770330">
    <property type="component" value="Unassembled WGS sequence"/>
</dbReference>
<protein>
    <submittedName>
        <fullName evidence="1">Uncharacterized protein</fullName>
    </submittedName>
</protein>
<accession>A0A930PMW5</accession>
<dbReference type="AlphaFoldDB" id="A0A930PMW5"/>
<reference evidence="1" key="1">
    <citation type="submission" date="2020-04" db="EMBL/GenBank/DDBJ databases">
        <title>Deep metagenomics examines the oral microbiome during advanced dental caries in children, revealing novel taxa and co-occurrences with host molecules.</title>
        <authorList>
            <person name="Baker J.L."/>
            <person name="Morton J.T."/>
            <person name="Dinis M."/>
            <person name="Alvarez R."/>
            <person name="Tran N.C."/>
            <person name="Knight R."/>
            <person name="Edlund A."/>
        </authorList>
    </citation>
    <scope>NUCLEOTIDE SEQUENCE</scope>
    <source>
        <strain evidence="1">JCVI_39_bin.18</strain>
    </source>
</reference>
<proteinExistence type="predicted"/>
<dbReference type="RefSeq" id="WP_303945687.1">
    <property type="nucleotide sequence ID" value="NZ_JABZXO010000032.1"/>
</dbReference>
<sequence length="196" mass="22967">MPMTLVFALCLVVTIAIFIAICMAVDELETKKLFKELKQRNEEYRRARQETVVVEPVDQKLKIDTNLYTYNEYLRRNEIKHGTTFEDVQHRKPIVDLYSTVEGAKGGHETALCYHPDEDYWTASGWDGDPTGLKARSRSVIHVVPSDQGYSYTTVEYWHYYLCLKKRLEEEGAAHDHEWCNHFNSVKHITWHIKQS</sequence>